<dbReference type="SUPFAM" id="SSF46785">
    <property type="entry name" value="Winged helix' DNA-binding domain"/>
    <property type="match status" value="1"/>
</dbReference>
<feature type="compositionally biased region" description="Basic residues" evidence="4">
    <location>
        <begin position="7"/>
        <end position="16"/>
    </location>
</feature>
<proteinExistence type="predicted"/>
<reference evidence="8" key="1">
    <citation type="journal article" date="2019" name="Int. J. Syst. Evol. Microbiol.">
        <title>The Global Catalogue of Microorganisms (GCM) 10K type strain sequencing project: providing services to taxonomists for standard genome sequencing and annotation.</title>
        <authorList>
            <consortium name="The Broad Institute Genomics Platform"/>
            <consortium name="The Broad Institute Genome Sequencing Center for Infectious Disease"/>
            <person name="Wu L."/>
            <person name="Ma J."/>
        </authorList>
    </citation>
    <scope>NUCLEOTIDE SEQUENCE [LARGE SCALE GENOMIC DNA]</scope>
    <source>
        <strain evidence="8">CCUG 66188</strain>
    </source>
</reference>
<dbReference type="Pfam" id="PF09339">
    <property type="entry name" value="HTH_IclR"/>
    <property type="match status" value="1"/>
</dbReference>
<dbReference type="InterPro" id="IPR014757">
    <property type="entry name" value="Tscrpt_reg_IclR_C"/>
</dbReference>
<feature type="domain" description="HTH iclR-type" evidence="5">
    <location>
        <begin position="33"/>
        <end position="95"/>
    </location>
</feature>
<dbReference type="PROSITE" id="PS51077">
    <property type="entry name" value="HTH_ICLR"/>
    <property type="match status" value="1"/>
</dbReference>
<dbReference type="InterPro" id="IPR005471">
    <property type="entry name" value="Tscrpt_reg_IclR_N"/>
</dbReference>
<evidence type="ECO:0000256" key="4">
    <source>
        <dbReference type="SAM" id="MobiDB-lite"/>
    </source>
</evidence>
<organism evidence="7 8">
    <name type="scientific">Sulfitobacter porphyrae</name>
    <dbReference type="NCBI Taxonomy" id="1246864"/>
    <lineage>
        <taxon>Bacteria</taxon>
        <taxon>Pseudomonadati</taxon>
        <taxon>Pseudomonadota</taxon>
        <taxon>Alphaproteobacteria</taxon>
        <taxon>Rhodobacterales</taxon>
        <taxon>Roseobacteraceae</taxon>
        <taxon>Sulfitobacter</taxon>
    </lineage>
</organism>
<dbReference type="InterPro" id="IPR036390">
    <property type="entry name" value="WH_DNA-bd_sf"/>
</dbReference>
<dbReference type="PROSITE" id="PS51078">
    <property type="entry name" value="ICLR_ED"/>
    <property type="match status" value="1"/>
</dbReference>
<keyword evidence="1" id="KW-0805">Transcription regulation</keyword>
<evidence type="ECO:0000313" key="8">
    <source>
        <dbReference type="Proteomes" id="UP001596353"/>
    </source>
</evidence>
<keyword evidence="3" id="KW-0804">Transcription</keyword>
<dbReference type="PANTHER" id="PTHR30136">
    <property type="entry name" value="HELIX-TURN-HELIX TRANSCRIPTIONAL REGULATOR, ICLR FAMILY"/>
    <property type="match status" value="1"/>
</dbReference>
<keyword evidence="2" id="KW-0238">DNA-binding</keyword>
<evidence type="ECO:0000259" key="6">
    <source>
        <dbReference type="PROSITE" id="PS51078"/>
    </source>
</evidence>
<dbReference type="PANTHER" id="PTHR30136:SF33">
    <property type="entry name" value="TRANSCRIPTIONAL REGULATORY PROTEIN"/>
    <property type="match status" value="1"/>
</dbReference>
<comment type="caution">
    <text evidence="7">The sequence shown here is derived from an EMBL/GenBank/DDBJ whole genome shotgun (WGS) entry which is preliminary data.</text>
</comment>
<dbReference type="InterPro" id="IPR050707">
    <property type="entry name" value="HTH_MetabolicPath_Reg"/>
</dbReference>
<dbReference type="InterPro" id="IPR029016">
    <property type="entry name" value="GAF-like_dom_sf"/>
</dbReference>
<protein>
    <submittedName>
        <fullName evidence="7">IclR family transcriptional regulator</fullName>
    </submittedName>
</protein>
<name>A0ABW2B984_9RHOB</name>
<dbReference type="SMART" id="SM00346">
    <property type="entry name" value="HTH_ICLR"/>
    <property type="match status" value="1"/>
</dbReference>
<sequence>MTDAKKPKLTANRRGRPRQDMGAAALNDDRPFVTSLARGLSILRAFQAEDMVLGTQVIAERTGLHKTTVSRLLGTLTKLGYLRYLPEYGKYAVSNQVLTLGFAAIGRFGFAEMVRGHMEKIASGGDCAVALSVRDERDMMFVELIRKPTAVALNLNVGSRIPLALSAPGRAYLAFAEGQERERAFADLAKLYGDSWEERVRPDLQAALDRFVTQGYADSFGDWNAQHNAIAVPVREPLTGDIYTISVGGNAALLPPETLRAQHLPQLLSAAQAISTLGGRVH</sequence>
<gene>
    <name evidence="7" type="ORF">ACFQFQ_23575</name>
</gene>
<evidence type="ECO:0000256" key="3">
    <source>
        <dbReference type="ARBA" id="ARBA00023163"/>
    </source>
</evidence>
<feature type="region of interest" description="Disordered" evidence="4">
    <location>
        <begin position="1"/>
        <end position="24"/>
    </location>
</feature>
<dbReference type="SUPFAM" id="SSF55781">
    <property type="entry name" value="GAF domain-like"/>
    <property type="match status" value="1"/>
</dbReference>
<dbReference type="Gene3D" id="3.30.450.40">
    <property type="match status" value="1"/>
</dbReference>
<evidence type="ECO:0000259" key="5">
    <source>
        <dbReference type="PROSITE" id="PS51077"/>
    </source>
</evidence>
<evidence type="ECO:0000256" key="2">
    <source>
        <dbReference type="ARBA" id="ARBA00023125"/>
    </source>
</evidence>
<feature type="domain" description="IclR-ED" evidence="6">
    <location>
        <begin position="96"/>
        <end position="280"/>
    </location>
</feature>
<evidence type="ECO:0000313" key="7">
    <source>
        <dbReference type="EMBL" id="MFC6761786.1"/>
    </source>
</evidence>
<accession>A0ABW2B984</accession>
<dbReference type="Pfam" id="PF01614">
    <property type="entry name" value="IclR_C"/>
    <property type="match status" value="1"/>
</dbReference>
<dbReference type="EMBL" id="JBHSWG010000003">
    <property type="protein sequence ID" value="MFC6761786.1"/>
    <property type="molecule type" value="Genomic_DNA"/>
</dbReference>
<keyword evidence="8" id="KW-1185">Reference proteome</keyword>
<dbReference type="InterPro" id="IPR036388">
    <property type="entry name" value="WH-like_DNA-bd_sf"/>
</dbReference>
<evidence type="ECO:0000256" key="1">
    <source>
        <dbReference type="ARBA" id="ARBA00023015"/>
    </source>
</evidence>
<dbReference type="Proteomes" id="UP001596353">
    <property type="component" value="Unassembled WGS sequence"/>
</dbReference>
<dbReference type="Gene3D" id="1.10.10.10">
    <property type="entry name" value="Winged helix-like DNA-binding domain superfamily/Winged helix DNA-binding domain"/>
    <property type="match status" value="1"/>
</dbReference>